<dbReference type="InterPro" id="IPR015655">
    <property type="entry name" value="PP2C"/>
</dbReference>
<dbReference type="SMART" id="SM00332">
    <property type="entry name" value="PP2Cc"/>
    <property type="match status" value="1"/>
</dbReference>
<evidence type="ECO:0000313" key="3">
    <source>
        <dbReference type="Proteomes" id="UP000242972"/>
    </source>
</evidence>
<reference evidence="2 3" key="1">
    <citation type="journal article" date="2014" name="BMC Genomics">
        <title>Comparison of environmental and isolate Sulfobacillus genomes reveals diverse carbon, sulfur, nitrogen, and hydrogen metabolisms.</title>
        <authorList>
            <person name="Justice N.B."/>
            <person name="Norman A."/>
            <person name="Brown C.T."/>
            <person name="Singh A."/>
            <person name="Thomas B.C."/>
            <person name="Banfield J.F."/>
        </authorList>
    </citation>
    <scope>NUCLEOTIDE SEQUENCE [LARGE SCALE GENOMIC DNA]</scope>
    <source>
        <strain evidence="2">AMDSBA4</strain>
    </source>
</reference>
<sequence length="258" mass="27735">MWPVTSPRGGDCTVKTYGQSHRGLVRLRNEDSLLMRAVDFEGYLVAVADGIGGGPSGGEASRLALETLDDAVGITIKDASRLVSAVALANRRVFEMSQEEETLHGMGTTLTAAILYPNRLLLAHVGDSRAYRLTPSQTIRLTVDHSVAGEMERAGSLTHDEARQHPRRHVLTRAVGPFDRVRVDVADLTWNWPDRLLLCTDGLSSVVSDEDILRMSLQFSGQALVDALIASALSQGGPDNITVVLAEVTQDVGDAHGG</sequence>
<dbReference type="InterPro" id="IPR036457">
    <property type="entry name" value="PPM-type-like_dom_sf"/>
</dbReference>
<evidence type="ECO:0000313" key="2">
    <source>
        <dbReference type="EMBL" id="PSR34692.1"/>
    </source>
</evidence>
<dbReference type="InterPro" id="IPR001932">
    <property type="entry name" value="PPM-type_phosphatase-like_dom"/>
</dbReference>
<proteinExistence type="predicted"/>
<accession>A0A2T2XJM2</accession>
<dbReference type="PANTHER" id="PTHR47992">
    <property type="entry name" value="PROTEIN PHOSPHATASE"/>
    <property type="match status" value="1"/>
</dbReference>
<evidence type="ECO:0000259" key="1">
    <source>
        <dbReference type="PROSITE" id="PS51746"/>
    </source>
</evidence>
<comment type="caution">
    <text evidence="2">The sequence shown here is derived from an EMBL/GenBank/DDBJ whole genome shotgun (WGS) entry which is preliminary data.</text>
</comment>
<dbReference type="EMBL" id="PXYW01000007">
    <property type="protein sequence ID" value="PSR34692.1"/>
    <property type="molecule type" value="Genomic_DNA"/>
</dbReference>
<dbReference type="PROSITE" id="PS51746">
    <property type="entry name" value="PPM_2"/>
    <property type="match status" value="1"/>
</dbReference>
<dbReference type="SUPFAM" id="SSF81606">
    <property type="entry name" value="PP2C-like"/>
    <property type="match status" value="1"/>
</dbReference>
<dbReference type="CDD" id="cd00143">
    <property type="entry name" value="PP2Cc"/>
    <property type="match status" value="1"/>
</dbReference>
<name>A0A2T2XJM2_9FIRM</name>
<organism evidence="2 3">
    <name type="scientific">Sulfobacillus benefaciens</name>
    <dbReference type="NCBI Taxonomy" id="453960"/>
    <lineage>
        <taxon>Bacteria</taxon>
        <taxon>Bacillati</taxon>
        <taxon>Bacillota</taxon>
        <taxon>Clostridia</taxon>
        <taxon>Eubacteriales</taxon>
        <taxon>Clostridiales Family XVII. Incertae Sedis</taxon>
        <taxon>Sulfobacillus</taxon>
    </lineage>
</organism>
<dbReference type="Proteomes" id="UP000242972">
    <property type="component" value="Unassembled WGS sequence"/>
</dbReference>
<dbReference type="AlphaFoldDB" id="A0A2T2XJM2"/>
<dbReference type="Pfam" id="PF13672">
    <property type="entry name" value="PP2C_2"/>
    <property type="match status" value="1"/>
</dbReference>
<dbReference type="GO" id="GO:0004722">
    <property type="term" value="F:protein serine/threonine phosphatase activity"/>
    <property type="evidence" value="ECO:0007669"/>
    <property type="project" value="InterPro"/>
</dbReference>
<protein>
    <submittedName>
        <fullName evidence="2">Serine/threonine-protein phosphatase</fullName>
    </submittedName>
</protein>
<gene>
    <name evidence="2" type="ORF">C7B46_04450</name>
</gene>
<dbReference type="SMART" id="SM00331">
    <property type="entry name" value="PP2C_SIG"/>
    <property type="match status" value="1"/>
</dbReference>
<feature type="domain" description="PPM-type phosphatase" evidence="1">
    <location>
        <begin position="8"/>
        <end position="248"/>
    </location>
</feature>
<dbReference type="Gene3D" id="3.60.40.10">
    <property type="entry name" value="PPM-type phosphatase domain"/>
    <property type="match status" value="1"/>
</dbReference>